<dbReference type="VEuPathDB" id="FungiDB:CIHG_08208"/>
<feature type="compositionally biased region" description="Polar residues" evidence="1">
    <location>
        <begin position="88"/>
        <end position="97"/>
    </location>
</feature>
<gene>
    <name evidence="2" type="ORF">CIHG_08208</name>
</gene>
<protein>
    <submittedName>
        <fullName evidence="2">Uncharacterized protein</fullName>
    </submittedName>
</protein>
<sequence>MVVETSEHGISAVAESKARKWRDKIFSKEKDSKAVRDAQIDDFLGSSRIQPQSQPRAPPRPGVPSPRIDVSVSQRSHVNVEQPLLDSSYLSHNTTSPVKRRRRKGLKVQFSNDPPEVMGEGGDEAEAPTKDMIAIRLIPR</sequence>
<evidence type="ECO:0000313" key="3">
    <source>
        <dbReference type="Proteomes" id="UP000054563"/>
    </source>
</evidence>
<dbReference type="Proteomes" id="UP000054563">
    <property type="component" value="Unassembled WGS sequence"/>
</dbReference>
<dbReference type="EMBL" id="DS017021">
    <property type="protein sequence ID" value="KMU90398.1"/>
    <property type="molecule type" value="Genomic_DNA"/>
</dbReference>
<reference evidence="3" key="1">
    <citation type="journal article" date="2010" name="Genome Res.">
        <title>Population genomic sequencing of Coccidioides fungi reveals recent hybridization and transposon control.</title>
        <authorList>
            <person name="Neafsey D.E."/>
            <person name="Barker B.M."/>
            <person name="Sharpton T.J."/>
            <person name="Stajich J.E."/>
            <person name="Park D.J."/>
            <person name="Whiston E."/>
            <person name="Hung C.-Y."/>
            <person name="McMahan C."/>
            <person name="White J."/>
            <person name="Sykes S."/>
            <person name="Heiman D."/>
            <person name="Young S."/>
            <person name="Zeng Q."/>
            <person name="Abouelleil A."/>
            <person name="Aftuck L."/>
            <person name="Bessette D."/>
            <person name="Brown A."/>
            <person name="FitzGerald M."/>
            <person name="Lui A."/>
            <person name="Macdonald J.P."/>
            <person name="Priest M."/>
            <person name="Orbach M.J."/>
            <person name="Galgiani J.N."/>
            <person name="Kirkland T.N."/>
            <person name="Cole G.T."/>
            <person name="Birren B.W."/>
            <person name="Henn M.R."/>
            <person name="Taylor J.W."/>
            <person name="Rounsley S.D."/>
        </authorList>
    </citation>
    <scope>NUCLEOTIDE SEQUENCE [LARGE SCALE GENOMIC DNA]</scope>
    <source>
        <strain evidence="3">H538.4</strain>
    </source>
</reference>
<feature type="compositionally biased region" description="Basic and acidic residues" evidence="1">
    <location>
        <begin position="29"/>
        <end position="39"/>
    </location>
</feature>
<dbReference type="OrthoDB" id="10574055at2759"/>
<name>A0A0J8URV8_COCIT</name>
<dbReference type="STRING" id="396776.A0A0J8URV8"/>
<accession>A0A0J8URV8</accession>
<evidence type="ECO:0000313" key="2">
    <source>
        <dbReference type="EMBL" id="KMU90398.1"/>
    </source>
</evidence>
<organism evidence="2 3">
    <name type="scientific">Coccidioides immitis H538.4</name>
    <dbReference type="NCBI Taxonomy" id="396776"/>
    <lineage>
        <taxon>Eukaryota</taxon>
        <taxon>Fungi</taxon>
        <taxon>Dikarya</taxon>
        <taxon>Ascomycota</taxon>
        <taxon>Pezizomycotina</taxon>
        <taxon>Eurotiomycetes</taxon>
        <taxon>Eurotiomycetidae</taxon>
        <taxon>Onygenales</taxon>
        <taxon>Onygenaceae</taxon>
        <taxon>Coccidioides</taxon>
    </lineage>
</organism>
<feature type="compositionally biased region" description="Low complexity" evidence="1">
    <location>
        <begin position="46"/>
        <end position="55"/>
    </location>
</feature>
<feature type="region of interest" description="Disordered" evidence="1">
    <location>
        <begin position="29"/>
        <end position="140"/>
    </location>
</feature>
<dbReference type="AlphaFoldDB" id="A0A0J8URV8"/>
<proteinExistence type="predicted"/>
<evidence type="ECO:0000256" key="1">
    <source>
        <dbReference type="SAM" id="MobiDB-lite"/>
    </source>
</evidence>